<keyword evidence="3" id="KW-1185">Reference proteome</keyword>
<protein>
    <recommendedName>
        <fullName evidence="1">Zinc-ribbon 15 domain-containing protein</fullName>
    </recommendedName>
</protein>
<reference evidence="2 3" key="1">
    <citation type="journal article" date="2013" name="BMC Genomics">
        <title>Genome sequencing and comparative genomics of honey bee microsporidia, Nosema apis reveal novel insights into host-parasite interactions.</title>
        <authorList>
            <person name="Chen Yp."/>
            <person name="Pettis J.S."/>
            <person name="Zhao Y."/>
            <person name="Liu X."/>
            <person name="Tallon L.J."/>
            <person name="Sadzewicz L.D."/>
            <person name="Li R."/>
            <person name="Zheng H."/>
            <person name="Huang S."/>
            <person name="Zhang X."/>
            <person name="Hamilton M.C."/>
            <person name="Pernal S.F."/>
            <person name="Melathopoulos A.P."/>
            <person name="Yan X."/>
            <person name="Evans J.D."/>
        </authorList>
    </citation>
    <scope>NUCLEOTIDE SEQUENCE [LARGE SCALE GENOMIC DNA]</scope>
    <source>
        <strain evidence="2 3">BRL 01</strain>
    </source>
</reference>
<dbReference type="Pfam" id="PF17032">
    <property type="entry name" value="Zn_ribbon_15"/>
    <property type="match status" value="1"/>
</dbReference>
<evidence type="ECO:0000259" key="1">
    <source>
        <dbReference type="Pfam" id="PF17032"/>
    </source>
</evidence>
<organism evidence="2 3">
    <name type="scientific">Vairimorpha apis BRL 01</name>
    <dbReference type="NCBI Taxonomy" id="1037528"/>
    <lineage>
        <taxon>Eukaryota</taxon>
        <taxon>Fungi</taxon>
        <taxon>Fungi incertae sedis</taxon>
        <taxon>Microsporidia</taxon>
        <taxon>Nosematidae</taxon>
        <taxon>Vairimorpha</taxon>
    </lineage>
</organism>
<evidence type="ECO:0000313" key="3">
    <source>
        <dbReference type="Proteomes" id="UP000053780"/>
    </source>
</evidence>
<dbReference type="AlphaFoldDB" id="T0L5Q4"/>
<sequence length="104" mass="11860">MVWFFCGVRKESKRVRVPSSYPEPPNNVICPNCGDRTEGEYRQDFDRFCICVIPCCCKCQESEPYVACIKCKKPLEIVSGFRCNNCQTITSFRSSYCPTCGSSK</sequence>
<dbReference type="EMBL" id="KE647360">
    <property type="protein sequence ID" value="EQB59839.1"/>
    <property type="molecule type" value="Genomic_DNA"/>
</dbReference>
<dbReference type="HOGENOM" id="CLU_164198_0_0_1"/>
<dbReference type="InterPro" id="IPR031493">
    <property type="entry name" value="Zinc_ribbon_15"/>
</dbReference>
<accession>T0L5Q4</accession>
<dbReference type="Proteomes" id="UP000053780">
    <property type="component" value="Unassembled WGS sequence"/>
</dbReference>
<gene>
    <name evidence="2" type="ORF">NAPIS_ORF02605</name>
</gene>
<evidence type="ECO:0000313" key="2">
    <source>
        <dbReference type="EMBL" id="EQB59839.1"/>
    </source>
</evidence>
<proteinExistence type="predicted"/>
<dbReference type="OrthoDB" id="2186471at2759"/>
<name>T0L5Q4_9MICR</name>
<feature type="domain" description="Zinc-ribbon 15" evidence="1">
    <location>
        <begin position="28"/>
        <end position="101"/>
    </location>
</feature>
<dbReference type="VEuPathDB" id="MicrosporidiaDB:NAPIS_ORF02605"/>